<evidence type="ECO:0000313" key="2">
    <source>
        <dbReference type="EMBL" id="CAK81525.1"/>
    </source>
</evidence>
<dbReference type="OMA" id="NICLPLW"/>
<dbReference type="GeneID" id="5034707"/>
<dbReference type="EMBL" id="CT868407">
    <property type="protein sequence ID" value="CAK81525.1"/>
    <property type="molecule type" value="Genomic_DNA"/>
</dbReference>
<dbReference type="InParanoid" id="A0DEQ8"/>
<protein>
    <submittedName>
        <fullName evidence="2">Uncharacterized protein</fullName>
    </submittedName>
</protein>
<name>A0DEQ8_PARTE</name>
<accession>A0DEQ8</accession>
<evidence type="ECO:0000256" key="1">
    <source>
        <dbReference type="SAM" id="MobiDB-lite"/>
    </source>
</evidence>
<keyword evidence="3" id="KW-1185">Reference proteome</keyword>
<reference evidence="2 3" key="1">
    <citation type="journal article" date="2006" name="Nature">
        <title>Global trends of whole-genome duplications revealed by the ciliate Paramecium tetraurelia.</title>
        <authorList>
            <consortium name="Genoscope"/>
            <person name="Aury J.-M."/>
            <person name="Jaillon O."/>
            <person name="Duret L."/>
            <person name="Noel B."/>
            <person name="Jubin C."/>
            <person name="Porcel B.M."/>
            <person name="Segurens B."/>
            <person name="Daubin V."/>
            <person name="Anthouard V."/>
            <person name="Aiach N."/>
            <person name="Arnaiz O."/>
            <person name="Billaut A."/>
            <person name="Beisson J."/>
            <person name="Blanc I."/>
            <person name="Bouhouche K."/>
            <person name="Camara F."/>
            <person name="Duharcourt S."/>
            <person name="Guigo R."/>
            <person name="Gogendeau D."/>
            <person name="Katinka M."/>
            <person name="Keller A.-M."/>
            <person name="Kissmehl R."/>
            <person name="Klotz C."/>
            <person name="Koll F."/>
            <person name="Le Moue A."/>
            <person name="Lepere C."/>
            <person name="Malinsky S."/>
            <person name="Nowacki M."/>
            <person name="Nowak J.K."/>
            <person name="Plattner H."/>
            <person name="Poulain J."/>
            <person name="Ruiz F."/>
            <person name="Serrano V."/>
            <person name="Zagulski M."/>
            <person name="Dessen P."/>
            <person name="Betermier M."/>
            <person name="Weissenbach J."/>
            <person name="Scarpelli C."/>
            <person name="Schachter V."/>
            <person name="Sperling L."/>
            <person name="Meyer E."/>
            <person name="Cohen J."/>
            <person name="Wincker P."/>
        </authorList>
    </citation>
    <scope>NUCLEOTIDE SEQUENCE [LARGE SCALE GENOMIC DNA]</scope>
    <source>
        <strain evidence="2 3">Stock d4-2</strain>
    </source>
</reference>
<proteinExistence type="predicted"/>
<feature type="region of interest" description="Disordered" evidence="1">
    <location>
        <begin position="279"/>
        <end position="303"/>
    </location>
</feature>
<gene>
    <name evidence="2" type="ORF">GSPATT00016351001</name>
</gene>
<dbReference type="RefSeq" id="XP_001448922.1">
    <property type="nucleotide sequence ID" value="XM_001448885.1"/>
</dbReference>
<dbReference type="HOGENOM" id="CLU_817515_0_0_1"/>
<evidence type="ECO:0000313" key="3">
    <source>
        <dbReference type="Proteomes" id="UP000000600"/>
    </source>
</evidence>
<dbReference type="Proteomes" id="UP000000600">
    <property type="component" value="Unassembled WGS sequence"/>
</dbReference>
<dbReference type="KEGG" id="ptm:GSPATT00016351001"/>
<organism evidence="2 3">
    <name type="scientific">Paramecium tetraurelia</name>
    <dbReference type="NCBI Taxonomy" id="5888"/>
    <lineage>
        <taxon>Eukaryota</taxon>
        <taxon>Sar</taxon>
        <taxon>Alveolata</taxon>
        <taxon>Ciliophora</taxon>
        <taxon>Intramacronucleata</taxon>
        <taxon>Oligohymenophorea</taxon>
        <taxon>Peniculida</taxon>
        <taxon>Parameciidae</taxon>
        <taxon>Paramecium</taxon>
    </lineage>
</organism>
<sequence length="340" mass="40084">MILQEHHNYRYKCTHLIDQRQTPIGCYIDQEILTFLCGECYEIEITKQNSIAKIFLISEYIQASLNMYMDKINQYDDLLQEIQKSSEILKSCKKDNNQIQQGFKTNKEQLEFCLGKIQAKTSIEDSDYTLLSGINGENMNNKICQQFNHNLKGMLESIAKQIEYMLKSVAKYTSSDRLIENMQSVSSRENIERILSSSLDRCQEYNKLKLNQQHFNNFINIFEQTNGQQQDMESDIVDFEKMDKCQEEIVQNEKVPYQKNQEPDIVDFEEMDKQIQKNEKDFQQEQQNIEESDQSNDNNESVAQNSLEKQMEIFKSYQICDNNVAQKSSDFIVQLNSYQY</sequence>
<dbReference type="AlphaFoldDB" id="A0DEQ8"/>